<comment type="caution">
    <text evidence="9">The sequence shown here is derived from an EMBL/GenBank/DDBJ whole genome shotgun (WGS) entry which is preliminary data.</text>
</comment>
<keyword evidence="6" id="KW-0804">Transcription</keyword>
<keyword evidence="5" id="KW-0805">Transcription regulation</keyword>
<dbReference type="PANTHER" id="PTHR45988">
    <property type="entry name" value="C2H2 TYPE ZINC FINGER TRANSCRIPTION FACTOR FAMILY-RELATED"/>
    <property type="match status" value="1"/>
</dbReference>
<dbReference type="Proteomes" id="UP000631114">
    <property type="component" value="Unassembled WGS sequence"/>
</dbReference>
<evidence type="ECO:0000256" key="5">
    <source>
        <dbReference type="ARBA" id="ARBA00023015"/>
    </source>
</evidence>
<evidence type="ECO:0000259" key="8">
    <source>
        <dbReference type="Pfam" id="PF13912"/>
    </source>
</evidence>
<feature type="compositionally biased region" description="Polar residues" evidence="7">
    <location>
        <begin position="116"/>
        <end position="125"/>
    </location>
</feature>
<protein>
    <recommendedName>
        <fullName evidence="8">C2H2-type domain-containing protein</fullName>
    </recommendedName>
</protein>
<feature type="region of interest" description="Disordered" evidence="7">
    <location>
        <begin position="113"/>
        <end position="133"/>
    </location>
</feature>
<keyword evidence="1" id="KW-0479">Metal-binding</keyword>
<dbReference type="GO" id="GO:0000976">
    <property type="term" value="F:transcription cis-regulatory region binding"/>
    <property type="evidence" value="ECO:0007669"/>
    <property type="project" value="TreeGrafter"/>
</dbReference>
<dbReference type="Pfam" id="PF13912">
    <property type="entry name" value="zf-C2H2_6"/>
    <property type="match status" value="2"/>
</dbReference>
<accession>A0A835INE3</accession>
<dbReference type="PANTHER" id="PTHR45988:SF1">
    <property type="entry name" value="ZINC FINGER PROTEIN AZF2"/>
    <property type="match status" value="1"/>
</dbReference>
<evidence type="ECO:0000313" key="9">
    <source>
        <dbReference type="EMBL" id="KAF9620985.1"/>
    </source>
</evidence>
<name>A0A835INE3_9MAGN</name>
<dbReference type="SUPFAM" id="SSF57667">
    <property type="entry name" value="beta-beta-alpha zinc fingers"/>
    <property type="match status" value="1"/>
</dbReference>
<feature type="compositionally biased region" description="Basic and acidic residues" evidence="7">
    <location>
        <begin position="1"/>
        <end position="15"/>
    </location>
</feature>
<feature type="region of interest" description="Disordered" evidence="7">
    <location>
        <begin position="1"/>
        <end position="28"/>
    </location>
</feature>
<dbReference type="InterPro" id="IPR044653">
    <property type="entry name" value="AZF1/2/3-like"/>
</dbReference>
<dbReference type="GO" id="GO:0008270">
    <property type="term" value="F:zinc ion binding"/>
    <property type="evidence" value="ECO:0007669"/>
    <property type="project" value="UniProtKB-KW"/>
</dbReference>
<evidence type="ECO:0000313" key="10">
    <source>
        <dbReference type="Proteomes" id="UP000631114"/>
    </source>
</evidence>
<feature type="domain" description="C2H2-type" evidence="8">
    <location>
        <begin position="133"/>
        <end position="154"/>
    </location>
</feature>
<dbReference type="GO" id="GO:0003700">
    <property type="term" value="F:DNA-binding transcription factor activity"/>
    <property type="evidence" value="ECO:0007669"/>
    <property type="project" value="InterPro"/>
</dbReference>
<dbReference type="EMBL" id="JADFTS010000002">
    <property type="protein sequence ID" value="KAF9620985.1"/>
    <property type="molecule type" value="Genomic_DNA"/>
</dbReference>
<proteinExistence type="predicted"/>
<keyword evidence="3" id="KW-0863">Zinc-finger</keyword>
<feature type="region of interest" description="Disordered" evidence="7">
    <location>
        <begin position="179"/>
        <end position="198"/>
    </location>
</feature>
<organism evidence="9 10">
    <name type="scientific">Coptis chinensis</name>
    <dbReference type="NCBI Taxonomy" id="261450"/>
    <lineage>
        <taxon>Eukaryota</taxon>
        <taxon>Viridiplantae</taxon>
        <taxon>Streptophyta</taxon>
        <taxon>Embryophyta</taxon>
        <taxon>Tracheophyta</taxon>
        <taxon>Spermatophyta</taxon>
        <taxon>Magnoliopsida</taxon>
        <taxon>Ranunculales</taxon>
        <taxon>Ranunculaceae</taxon>
        <taxon>Coptidoideae</taxon>
        <taxon>Coptis</taxon>
    </lineage>
</organism>
<dbReference type="InterPro" id="IPR036236">
    <property type="entry name" value="Znf_C2H2_sf"/>
</dbReference>
<evidence type="ECO:0000256" key="2">
    <source>
        <dbReference type="ARBA" id="ARBA00022737"/>
    </source>
</evidence>
<sequence length="231" mass="25280">MKKAEERSSTKEHGSSQRQFSFVPPKKEGTLAEVVTTERFRTGIENRKQVNVFYAGDVSCKQKTTSNPEAVGRSRVKCHKSFPSHQALGGHVSSHNKRSKDCSEITHIEISARANEPSTEVTQVGDSKGEGSHQCKVCGKSFDIGQALGGHKRSLRPSPTVFESHTTTTWAMTTQVVDPSQTAVSETPIPTSSVVTSTEPKQTDRTLISMSFLILMKIEGVVRGYVLLALF</sequence>
<evidence type="ECO:0000256" key="4">
    <source>
        <dbReference type="ARBA" id="ARBA00022833"/>
    </source>
</evidence>
<dbReference type="Gene3D" id="3.30.160.60">
    <property type="entry name" value="Classic Zinc Finger"/>
    <property type="match status" value="1"/>
</dbReference>
<keyword evidence="2" id="KW-0677">Repeat</keyword>
<evidence type="ECO:0000256" key="6">
    <source>
        <dbReference type="ARBA" id="ARBA00023163"/>
    </source>
</evidence>
<dbReference type="OrthoDB" id="1111554at2759"/>
<keyword evidence="4" id="KW-0862">Zinc</keyword>
<evidence type="ECO:0000256" key="1">
    <source>
        <dbReference type="ARBA" id="ARBA00022723"/>
    </source>
</evidence>
<keyword evidence="10" id="KW-1185">Reference proteome</keyword>
<feature type="domain" description="C2H2-type" evidence="8">
    <location>
        <begin position="78"/>
        <end position="97"/>
    </location>
</feature>
<gene>
    <name evidence="9" type="ORF">IFM89_015807</name>
</gene>
<reference evidence="9 10" key="1">
    <citation type="submission" date="2020-10" db="EMBL/GenBank/DDBJ databases">
        <title>The Coptis chinensis genome and diversification of protoberbering-type alkaloids.</title>
        <authorList>
            <person name="Wang B."/>
            <person name="Shu S."/>
            <person name="Song C."/>
            <person name="Liu Y."/>
        </authorList>
    </citation>
    <scope>NUCLEOTIDE SEQUENCE [LARGE SCALE GENOMIC DNA]</scope>
    <source>
        <strain evidence="9">HL-2020</strain>
        <tissue evidence="9">Leaf</tissue>
    </source>
</reference>
<dbReference type="GO" id="GO:0005634">
    <property type="term" value="C:nucleus"/>
    <property type="evidence" value="ECO:0007669"/>
    <property type="project" value="TreeGrafter"/>
</dbReference>
<evidence type="ECO:0000256" key="3">
    <source>
        <dbReference type="ARBA" id="ARBA00022771"/>
    </source>
</evidence>
<dbReference type="AlphaFoldDB" id="A0A835INE3"/>
<dbReference type="InterPro" id="IPR013087">
    <property type="entry name" value="Znf_C2H2_type"/>
</dbReference>
<feature type="compositionally biased region" description="Low complexity" evidence="7">
    <location>
        <begin position="184"/>
        <end position="198"/>
    </location>
</feature>
<evidence type="ECO:0000256" key="7">
    <source>
        <dbReference type="SAM" id="MobiDB-lite"/>
    </source>
</evidence>